<sequence length="225" mass="25974">MKGKDIMKKTTRVPCNSCEFSSSRYGFEQSLQDQDNEETVVCMYISLPWQQFFSSSYEFLCICLPLCSCLQLRKEVMRLRSLIRRMTGRDDDASFTELQALTSHLGNVKRIVMDQINKIMPPDQVESKQKKNKAEDVATSIPVPSTSRRMNGRGIESMSCYHDVVQLDSQITYALMSLSEQMRRPLEEQLCKAEQGKHVVKIYGKPITDENKELRRSVRLAKKKE</sequence>
<dbReference type="EMBL" id="GL348716">
    <property type="protein sequence ID" value="EFH57650.1"/>
    <property type="molecule type" value="Genomic_DNA"/>
</dbReference>
<organism evidence="2">
    <name type="scientific">Arabidopsis lyrata subsp. lyrata</name>
    <name type="common">Lyre-leaved rock-cress</name>
    <dbReference type="NCBI Taxonomy" id="81972"/>
    <lineage>
        <taxon>Eukaryota</taxon>
        <taxon>Viridiplantae</taxon>
        <taxon>Streptophyta</taxon>
        <taxon>Embryophyta</taxon>
        <taxon>Tracheophyta</taxon>
        <taxon>Spermatophyta</taxon>
        <taxon>Magnoliopsida</taxon>
        <taxon>eudicotyledons</taxon>
        <taxon>Gunneridae</taxon>
        <taxon>Pentapetalae</taxon>
        <taxon>rosids</taxon>
        <taxon>malvids</taxon>
        <taxon>Brassicales</taxon>
        <taxon>Brassicaceae</taxon>
        <taxon>Camelineae</taxon>
        <taxon>Arabidopsis</taxon>
    </lineage>
</organism>
<protein>
    <submittedName>
        <fullName evidence="1">Uncharacterized protein</fullName>
    </submittedName>
</protein>
<dbReference type="AlphaFoldDB" id="D7LHV4"/>
<gene>
    <name evidence="1" type="ORF">ARALYDRAFT_902638</name>
</gene>
<evidence type="ECO:0000313" key="1">
    <source>
        <dbReference type="EMBL" id="EFH57650.1"/>
    </source>
</evidence>
<keyword evidence="2" id="KW-1185">Reference proteome</keyword>
<proteinExistence type="predicted"/>
<evidence type="ECO:0000313" key="2">
    <source>
        <dbReference type="Proteomes" id="UP000008694"/>
    </source>
</evidence>
<name>D7LHV4_ARALL</name>
<dbReference type="HOGENOM" id="CLU_1231393_0_0_1"/>
<accession>D7LHV4</accession>
<dbReference type="Gramene" id="scaffold_402139.1">
    <property type="protein sequence ID" value="scaffold_402139.1"/>
    <property type="gene ID" value="scaffold_402139.1"/>
</dbReference>
<dbReference type="Proteomes" id="UP000008694">
    <property type="component" value="Unassembled WGS sequence"/>
</dbReference>
<reference evidence="2" key="1">
    <citation type="journal article" date="2011" name="Nat. Genet.">
        <title>The Arabidopsis lyrata genome sequence and the basis of rapid genome size change.</title>
        <authorList>
            <person name="Hu T.T."/>
            <person name="Pattyn P."/>
            <person name="Bakker E.G."/>
            <person name="Cao J."/>
            <person name="Cheng J.-F."/>
            <person name="Clark R.M."/>
            <person name="Fahlgren N."/>
            <person name="Fawcett J.A."/>
            <person name="Grimwood J."/>
            <person name="Gundlach H."/>
            <person name="Haberer G."/>
            <person name="Hollister J.D."/>
            <person name="Ossowski S."/>
            <person name="Ottilar R.P."/>
            <person name="Salamov A.A."/>
            <person name="Schneeberger K."/>
            <person name="Spannagl M."/>
            <person name="Wang X."/>
            <person name="Yang L."/>
            <person name="Nasrallah M.E."/>
            <person name="Bergelson J."/>
            <person name="Carrington J.C."/>
            <person name="Gaut B.S."/>
            <person name="Schmutz J."/>
            <person name="Mayer K.F.X."/>
            <person name="Van de Peer Y."/>
            <person name="Grigoriev I.V."/>
            <person name="Nordborg M."/>
            <person name="Weigel D."/>
            <person name="Guo Y.-L."/>
        </authorList>
    </citation>
    <scope>NUCLEOTIDE SEQUENCE [LARGE SCALE GENOMIC DNA]</scope>
    <source>
        <strain evidence="2">cv. MN47</strain>
    </source>
</reference>